<evidence type="ECO:0000256" key="1">
    <source>
        <dbReference type="SAM" id="MobiDB-lite"/>
    </source>
</evidence>
<feature type="compositionally biased region" description="Pro residues" evidence="1">
    <location>
        <begin position="581"/>
        <end position="594"/>
    </location>
</feature>
<dbReference type="PANTHER" id="PTHR37162:SF1">
    <property type="entry name" value="BED-TYPE DOMAIN-CONTAINING PROTEIN"/>
    <property type="match status" value="1"/>
</dbReference>
<dbReference type="SUPFAM" id="SSF53098">
    <property type="entry name" value="Ribonuclease H-like"/>
    <property type="match status" value="1"/>
</dbReference>
<dbReference type="InterPro" id="IPR012337">
    <property type="entry name" value="RNaseH-like_sf"/>
</dbReference>
<reference evidence="2" key="2">
    <citation type="journal article" date="2023" name="BMC Genomics">
        <title>Pest status, molecular evolution, and epigenetic factors derived from the genome assembly of Frankliniella fusca, a thysanopteran phytovirus vector.</title>
        <authorList>
            <person name="Catto M.A."/>
            <person name="Labadie P.E."/>
            <person name="Jacobson A.L."/>
            <person name="Kennedy G.G."/>
            <person name="Srinivasan R."/>
            <person name="Hunt B.G."/>
        </authorList>
    </citation>
    <scope>NUCLEOTIDE SEQUENCE</scope>
    <source>
        <strain evidence="2">PL_HMW_Pooled</strain>
    </source>
</reference>
<comment type="caution">
    <text evidence="2">The sequence shown here is derived from an EMBL/GenBank/DDBJ whole genome shotgun (WGS) entry which is preliminary data.</text>
</comment>
<feature type="region of interest" description="Disordered" evidence="1">
    <location>
        <begin position="1"/>
        <end position="56"/>
    </location>
</feature>
<reference evidence="2" key="1">
    <citation type="submission" date="2021-07" db="EMBL/GenBank/DDBJ databases">
        <authorList>
            <person name="Catto M.A."/>
            <person name="Jacobson A."/>
            <person name="Kennedy G."/>
            <person name="Labadie P."/>
            <person name="Hunt B.G."/>
            <person name="Srinivasan R."/>
        </authorList>
    </citation>
    <scope>NUCLEOTIDE SEQUENCE</scope>
    <source>
        <strain evidence="2">PL_HMW_Pooled</strain>
        <tissue evidence="2">Head</tissue>
    </source>
</reference>
<evidence type="ECO:0000313" key="3">
    <source>
        <dbReference type="Proteomes" id="UP001219518"/>
    </source>
</evidence>
<protein>
    <submittedName>
        <fullName evidence="2">Zinc finger BED domain-containing protein 5</fullName>
    </submittedName>
</protein>
<dbReference type="AlphaFoldDB" id="A0AAE1I1B5"/>
<evidence type="ECO:0000313" key="2">
    <source>
        <dbReference type="EMBL" id="KAK3931061.1"/>
    </source>
</evidence>
<keyword evidence="3" id="KW-1185">Reference proteome</keyword>
<gene>
    <name evidence="2" type="ORF">KUF71_024973</name>
</gene>
<dbReference type="EMBL" id="JAHWGI010001416">
    <property type="protein sequence ID" value="KAK3931061.1"/>
    <property type="molecule type" value="Genomic_DNA"/>
</dbReference>
<sequence length="621" mass="69744">MDEFLLEEQEVDDVEEIESEDEEDDAGPNRKRKGSSTPEYKKKQRGESRKTKVKAPTPKRFQAAWCDLPDFKGWLKPMKGDPFSAYCLACNAKLTSGKSELDKHRNGKKHKDKVKALQGIRTLQESFSNDSINHRKAVKTAEIGLAAFFADHNVALITSDHLVELLKKRLPDSKILKDVKLDRTKCTAIVNKVIGATQVEETVSNLQNNNPYSVLVDESGDISLKKNLCILIKYCVDDVPGHVKVRTDLLKLLELDATDCSADKVFAAFKACLDGHGISLKPCIGLACDNCPAMGGCNNSFWTRLKAEAPCAVLLNCICHSAHLVASHACSKLPAQVKKLMQEVSSYVTGSPKRSAQLEEFQEFYQSEYGKLKKLSFTRWLVLHSCVERYLQILPILVPFFEMAVFENSKDREAARILADIKNPYTKAYLCFLRYALDFLTKFNALFQSKKVLVHKLARSSEKILRDVCQNYIKAPLLPLVKKINLSNPSNLVELENVYLGPEVNDILAGIPLHLDPNANPAQAQEAAMKKRATDETTFRLKCLDFYSTAAKELRDLVPLKDPFFEDLEFLEPDFYTTNPNHPPQTPKQPPTPIPRGVSLQQPHHPTPLQYTLHPAVANNP</sequence>
<accession>A0AAE1I1B5</accession>
<organism evidence="2 3">
    <name type="scientific">Frankliniella fusca</name>
    <dbReference type="NCBI Taxonomy" id="407009"/>
    <lineage>
        <taxon>Eukaryota</taxon>
        <taxon>Metazoa</taxon>
        <taxon>Ecdysozoa</taxon>
        <taxon>Arthropoda</taxon>
        <taxon>Hexapoda</taxon>
        <taxon>Insecta</taxon>
        <taxon>Pterygota</taxon>
        <taxon>Neoptera</taxon>
        <taxon>Paraneoptera</taxon>
        <taxon>Thysanoptera</taxon>
        <taxon>Terebrantia</taxon>
        <taxon>Thripoidea</taxon>
        <taxon>Thripidae</taxon>
        <taxon>Frankliniella</taxon>
    </lineage>
</organism>
<dbReference type="Proteomes" id="UP001219518">
    <property type="component" value="Unassembled WGS sequence"/>
</dbReference>
<feature type="region of interest" description="Disordered" evidence="1">
    <location>
        <begin position="575"/>
        <end position="621"/>
    </location>
</feature>
<feature type="compositionally biased region" description="Acidic residues" evidence="1">
    <location>
        <begin position="1"/>
        <end position="26"/>
    </location>
</feature>
<proteinExistence type="predicted"/>
<dbReference type="PANTHER" id="PTHR37162">
    <property type="entry name" value="HAT FAMILY DIMERISATION DOMAINCONTAINING PROTEIN-RELATED"/>
    <property type="match status" value="1"/>
</dbReference>
<name>A0AAE1I1B5_9NEOP</name>
<feature type="compositionally biased region" description="Basic and acidic residues" evidence="1">
    <location>
        <begin position="39"/>
        <end position="50"/>
    </location>
</feature>
<dbReference type="Gene3D" id="3.30.160.60">
    <property type="entry name" value="Classic Zinc Finger"/>
    <property type="match status" value="1"/>
</dbReference>